<dbReference type="InterPro" id="IPR028082">
    <property type="entry name" value="Peripla_BP_I"/>
</dbReference>
<evidence type="ECO:0000313" key="6">
    <source>
        <dbReference type="Proteomes" id="UP000288607"/>
    </source>
</evidence>
<dbReference type="PROSITE" id="PS50932">
    <property type="entry name" value="HTH_LACI_2"/>
    <property type="match status" value="1"/>
</dbReference>
<dbReference type="AlphaFoldDB" id="A0A430FBW9"/>
<keyword evidence="3" id="KW-0804">Transcription</keyword>
<dbReference type="SUPFAM" id="SSF53822">
    <property type="entry name" value="Periplasmic binding protein-like I"/>
    <property type="match status" value="1"/>
</dbReference>
<dbReference type="Gene3D" id="3.40.50.2300">
    <property type="match status" value="3"/>
</dbReference>
<dbReference type="CDD" id="cd01392">
    <property type="entry name" value="HTH_LacI"/>
    <property type="match status" value="1"/>
</dbReference>
<dbReference type="RefSeq" id="WP_126030423.1">
    <property type="nucleotide sequence ID" value="NZ_QXGJ01000008.1"/>
</dbReference>
<dbReference type="PANTHER" id="PTHR30146:SF109">
    <property type="entry name" value="HTH-TYPE TRANSCRIPTIONAL REGULATOR GALS"/>
    <property type="match status" value="1"/>
</dbReference>
<name>A0A430FBW9_9BIFI</name>
<evidence type="ECO:0000313" key="5">
    <source>
        <dbReference type="EMBL" id="RSX50282.1"/>
    </source>
</evidence>
<dbReference type="SMART" id="SM00354">
    <property type="entry name" value="HTH_LACI"/>
    <property type="match status" value="1"/>
</dbReference>
<comment type="caution">
    <text evidence="5">The sequence shown here is derived from an EMBL/GenBank/DDBJ whole genome shotgun (WGS) entry which is preliminary data.</text>
</comment>
<protein>
    <submittedName>
        <fullName evidence="5">LacI family transcriptional regulator</fullName>
    </submittedName>
</protein>
<sequence length="382" mass="40188">MTKHIPTASASSSTPSLANVAALAGVSSATASRVLSGKRTKDDDIARNVRDAAIKLNYSVNHAASALRSDVTNTIGLIASNADDPFVAQLIGVLEPMISQRSQQLALGLGGTATLLKQRIAAMTARHVDGLIIATDPGVDLTDVLEHHARRIPIVQVGGTQRAFCTSMIGIDNAASMTETLRHLAKVGVRSAAFLHGPRPTVSAAGNGGAFDADALLSAFDSQTTQYGLFTRREWNDRTAVPAGTSTMAYGFDYATRLFANSGDGNSGDGDAGDIATETRNDTSAFQRRPEALICINDAIAMGALHALHALGLRVPQDVCIVSHGDTPLATLAMPQLTSLQPPTQQIAAEALRLIDADRDCPAHVFLLPHVIVRDSTQRSRS</sequence>
<evidence type="ECO:0000256" key="1">
    <source>
        <dbReference type="ARBA" id="ARBA00023015"/>
    </source>
</evidence>
<keyword evidence="2" id="KW-0238">DNA-binding</keyword>
<dbReference type="CDD" id="cd06267">
    <property type="entry name" value="PBP1_LacI_sugar_binding-like"/>
    <property type="match status" value="1"/>
</dbReference>
<dbReference type="GO" id="GO:0003700">
    <property type="term" value="F:DNA-binding transcription factor activity"/>
    <property type="evidence" value="ECO:0007669"/>
    <property type="project" value="TreeGrafter"/>
</dbReference>
<feature type="domain" description="HTH lacI-type" evidence="4">
    <location>
        <begin position="15"/>
        <end position="69"/>
    </location>
</feature>
<gene>
    <name evidence="5" type="ORF">D2E23_1605</name>
</gene>
<reference evidence="5 6" key="1">
    <citation type="submission" date="2018-09" db="EMBL/GenBank/DDBJ databases">
        <title>Characterization of the phylogenetic diversity of five novel species belonging to the genus Bifidobacterium.</title>
        <authorList>
            <person name="Lugli G.A."/>
            <person name="Duranti S."/>
            <person name="Milani C."/>
        </authorList>
    </citation>
    <scope>NUCLEOTIDE SEQUENCE [LARGE SCALE GENOMIC DNA]</scope>
    <source>
        <strain evidence="5 6">2028B</strain>
    </source>
</reference>
<dbReference type="GO" id="GO:0000976">
    <property type="term" value="F:transcription cis-regulatory region binding"/>
    <property type="evidence" value="ECO:0007669"/>
    <property type="project" value="TreeGrafter"/>
</dbReference>
<dbReference type="Pfam" id="PF00356">
    <property type="entry name" value="LacI"/>
    <property type="match status" value="1"/>
</dbReference>
<dbReference type="PANTHER" id="PTHR30146">
    <property type="entry name" value="LACI-RELATED TRANSCRIPTIONAL REPRESSOR"/>
    <property type="match status" value="1"/>
</dbReference>
<dbReference type="InterPro" id="IPR010982">
    <property type="entry name" value="Lambda_DNA-bd_dom_sf"/>
</dbReference>
<organism evidence="5 6">
    <name type="scientific">Bifidobacterium callimiconis</name>
    <dbReference type="NCBI Taxonomy" id="2306973"/>
    <lineage>
        <taxon>Bacteria</taxon>
        <taxon>Bacillati</taxon>
        <taxon>Actinomycetota</taxon>
        <taxon>Actinomycetes</taxon>
        <taxon>Bifidobacteriales</taxon>
        <taxon>Bifidobacteriaceae</taxon>
        <taxon>Bifidobacterium</taxon>
    </lineage>
</organism>
<dbReference type="Proteomes" id="UP000288607">
    <property type="component" value="Unassembled WGS sequence"/>
</dbReference>
<keyword evidence="1" id="KW-0805">Transcription regulation</keyword>
<dbReference type="SUPFAM" id="SSF47413">
    <property type="entry name" value="lambda repressor-like DNA-binding domains"/>
    <property type="match status" value="1"/>
</dbReference>
<dbReference type="InterPro" id="IPR046335">
    <property type="entry name" value="LacI/GalR-like_sensor"/>
</dbReference>
<dbReference type="OrthoDB" id="59108at2"/>
<dbReference type="Gene3D" id="1.10.260.40">
    <property type="entry name" value="lambda repressor-like DNA-binding domains"/>
    <property type="match status" value="1"/>
</dbReference>
<dbReference type="InterPro" id="IPR000843">
    <property type="entry name" value="HTH_LacI"/>
</dbReference>
<proteinExistence type="predicted"/>
<keyword evidence="6" id="KW-1185">Reference proteome</keyword>
<evidence type="ECO:0000256" key="3">
    <source>
        <dbReference type="ARBA" id="ARBA00023163"/>
    </source>
</evidence>
<evidence type="ECO:0000256" key="2">
    <source>
        <dbReference type="ARBA" id="ARBA00023125"/>
    </source>
</evidence>
<dbReference type="Pfam" id="PF13377">
    <property type="entry name" value="Peripla_BP_3"/>
    <property type="match status" value="1"/>
</dbReference>
<dbReference type="EMBL" id="QXGJ01000008">
    <property type="protein sequence ID" value="RSX50282.1"/>
    <property type="molecule type" value="Genomic_DNA"/>
</dbReference>
<accession>A0A430FBW9</accession>
<evidence type="ECO:0000259" key="4">
    <source>
        <dbReference type="PROSITE" id="PS50932"/>
    </source>
</evidence>